<proteinExistence type="predicted"/>
<sequence length="192" mass="21740">MSFYSQWYEQNVCLRGNNSSGDVDDSIRPTLSRQGSFEAVQADLTAAHVTVCSIKNRLVYNIEYKRPEGLPKSPSHSKQSSSVGKFHTRESSVSSTKLKTSLPHVGAAACSVVARFQNNHSRRHTRQGSSISENLITSDKISSDSLWDDWIVKYINEDKKTTVWFIWYTIGNSQRLSLSEPYFGHEIFDIKD</sequence>
<dbReference type="EMBL" id="CAJVQC010007909">
    <property type="protein sequence ID" value="CAG8585548.1"/>
    <property type="molecule type" value="Genomic_DNA"/>
</dbReference>
<keyword evidence="2" id="KW-1185">Reference proteome</keyword>
<evidence type="ECO:0000313" key="1">
    <source>
        <dbReference type="EMBL" id="CAG8585548.1"/>
    </source>
</evidence>
<evidence type="ECO:0000313" key="2">
    <source>
        <dbReference type="Proteomes" id="UP000789920"/>
    </source>
</evidence>
<reference evidence="1" key="1">
    <citation type="submission" date="2021-06" db="EMBL/GenBank/DDBJ databases">
        <authorList>
            <person name="Kallberg Y."/>
            <person name="Tangrot J."/>
            <person name="Rosling A."/>
        </authorList>
    </citation>
    <scope>NUCLEOTIDE SEQUENCE</scope>
    <source>
        <strain evidence="1">MA461A</strain>
    </source>
</reference>
<protein>
    <submittedName>
        <fullName evidence="1">32083_t:CDS:1</fullName>
    </submittedName>
</protein>
<name>A0ACA9MF46_9GLOM</name>
<gene>
    <name evidence="1" type="ORF">RPERSI_LOCUS5328</name>
</gene>
<dbReference type="Proteomes" id="UP000789920">
    <property type="component" value="Unassembled WGS sequence"/>
</dbReference>
<comment type="caution">
    <text evidence="1">The sequence shown here is derived from an EMBL/GenBank/DDBJ whole genome shotgun (WGS) entry which is preliminary data.</text>
</comment>
<accession>A0ACA9MF46</accession>
<organism evidence="1 2">
    <name type="scientific">Racocetra persica</name>
    <dbReference type="NCBI Taxonomy" id="160502"/>
    <lineage>
        <taxon>Eukaryota</taxon>
        <taxon>Fungi</taxon>
        <taxon>Fungi incertae sedis</taxon>
        <taxon>Mucoromycota</taxon>
        <taxon>Glomeromycotina</taxon>
        <taxon>Glomeromycetes</taxon>
        <taxon>Diversisporales</taxon>
        <taxon>Gigasporaceae</taxon>
        <taxon>Racocetra</taxon>
    </lineage>
</organism>